<name>A0ABR1L855_9PEZI</name>
<dbReference type="Proteomes" id="UP001360953">
    <property type="component" value="Unassembled WGS sequence"/>
</dbReference>
<evidence type="ECO:0008006" key="4">
    <source>
        <dbReference type="Google" id="ProtNLM"/>
    </source>
</evidence>
<accession>A0ABR1L855</accession>
<feature type="region of interest" description="Disordered" evidence="1">
    <location>
        <begin position="1"/>
        <end position="23"/>
    </location>
</feature>
<gene>
    <name evidence="2" type="ORF">J3D65DRAFT_637579</name>
</gene>
<reference evidence="2 3" key="1">
    <citation type="submission" date="2024-04" db="EMBL/GenBank/DDBJ databases">
        <title>Phyllosticta paracitricarpa is synonymous to the EU quarantine fungus P. citricarpa based on phylogenomic analyses.</title>
        <authorList>
            <consortium name="Lawrence Berkeley National Laboratory"/>
            <person name="Van ingen-buijs V.A."/>
            <person name="Van westerhoven A.C."/>
            <person name="Haridas S."/>
            <person name="Skiadas P."/>
            <person name="Martin F."/>
            <person name="Groenewald J.Z."/>
            <person name="Crous P.W."/>
            <person name="Seidl M.F."/>
        </authorList>
    </citation>
    <scope>NUCLEOTIDE SEQUENCE [LARGE SCALE GENOMIC DNA]</scope>
    <source>
        <strain evidence="2 3">CPC 17464</strain>
    </source>
</reference>
<protein>
    <recommendedName>
        <fullName evidence="4">F-box domain-containing protein</fullName>
    </recommendedName>
</protein>
<dbReference type="EMBL" id="JBBPEH010000012">
    <property type="protein sequence ID" value="KAK7531428.1"/>
    <property type="molecule type" value="Genomic_DNA"/>
</dbReference>
<evidence type="ECO:0000313" key="2">
    <source>
        <dbReference type="EMBL" id="KAK7531428.1"/>
    </source>
</evidence>
<evidence type="ECO:0000256" key="1">
    <source>
        <dbReference type="SAM" id="MobiDB-lite"/>
    </source>
</evidence>
<feature type="compositionally biased region" description="Low complexity" evidence="1">
    <location>
        <begin position="1"/>
        <end position="10"/>
    </location>
</feature>
<organism evidence="2 3">
    <name type="scientific">Phyllosticta citribraziliensis</name>
    <dbReference type="NCBI Taxonomy" id="989973"/>
    <lineage>
        <taxon>Eukaryota</taxon>
        <taxon>Fungi</taxon>
        <taxon>Dikarya</taxon>
        <taxon>Ascomycota</taxon>
        <taxon>Pezizomycotina</taxon>
        <taxon>Dothideomycetes</taxon>
        <taxon>Dothideomycetes incertae sedis</taxon>
        <taxon>Botryosphaeriales</taxon>
        <taxon>Phyllostictaceae</taxon>
        <taxon>Phyllosticta</taxon>
    </lineage>
</organism>
<evidence type="ECO:0000313" key="3">
    <source>
        <dbReference type="Proteomes" id="UP001360953"/>
    </source>
</evidence>
<sequence>MAYKKTSYKSSKPKLADQQQGSSLMQRLPQELRDKIYLAVFSSTRLSSFTAPNALALLRVCQRIHSEIGNTWLKQVLFNFETPEAMLNRLANIPMEKRTLIRHMRVSDGPLVLSFGDEDVFYRIYAALQLLPGLKLDRLTVLTGRVLKVAYESLDRLIKVSSGWKELYFISHTSMLLGYQTEPDPLAQDPYYYMRKPQPSSWQRQLEARDGSLSNPSVAVYRTKSTAFNGAILDPEKRVSFEQKLPSSQTLAQYAQTEDSTISAAGEREKEMLVIVKRGQGVDYELKRDYPSYDHADINIRDVQDIRRDTRMETWREIKVQQKMLRREYDDSDEDDIDIHYPHGILWDL</sequence>
<dbReference type="GeneID" id="92034426"/>
<proteinExistence type="predicted"/>
<dbReference type="RefSeq" id="XP_066651252.1">
    <property type="nucleotide sequence ID" value="XM_066801520.1"/>
</dbReference>
<dbReference type="PANTHER" id="PTHR38790">
    <property type="entry name" value="2EXR DOMAIN-CONTAINING PROTEIN-RELATED"/>
    <property type="match status" value="1"/>
</dbReference>
<keyword evidence="3" id="KW-1185">Reference proteome</keyword>
<comment type="caution">
    <text evidence="2">The sequence shown here is derived from an EMBL/GenBank/DDBJ whole genome shotgun (WGS) entry which is preliminary data.</text>
</comment>